<dbReference type="Proteomes" id="UP000799428">
    <property type="component" value="Unassembled WGS sequence"/>
</dbReference>
<proteinExistence type="predicted"/>
<dbReference type="SUPFAM" id="SSF55486">
    <property type="entry name" value="Metalloproteases ('zincins'), catalytic domain"/>
    <property type="match status" value="1"/>
</dbReference>
<reference evidence="1" key="1">
    <citation type="journal article" date="2020" name="Stud. Mycol.">
        <title>101 Dothideomycetes genomes: a test case for predicting lifestyles and emergence of pathogens.</title>
        <authorList>
            <person name="Haridas S."/>
            <person name="Albert R."/>
            <person name="Binder M."/>
            <person name="Bloem J."/>
            <person name="Labutti K."/>
            <person name="Salamov A."/>
            <person name="Andreopoulos B."/>
            <person name="Baker S."/>
            <person name="Barry K."/>
            <person name="Bills G."/>
            <person name="Bluhm B."/>
            <person name="Cannon C."/>
            <person name="Castanera R."/>
            <person name="Culley D."/>
            <person name="Daum C."/>
            <person name="Ezra D."/>
            <person name="Gonzalez J."/>
            <person name="Henrissat B."/>
            <person name="Kuo A."/>
            <person name="Liang C."/>
            <person name="Lipzen A."/>
            <person name="Lutzoni F."/>
            <person name="Magnuson J."/>
            <person name="Mondo S."/>
            <person name="Nolan M."/>
            <person name="Ohm R."/>
            <person name="Pangilinan J."/>
            <person name="Park H.-J."/>
            <person name="Ramirez L."/>
            <person name="Alfaro M."/>
            <person name="Sun H."/>
            <person name="Tritt A."/>
            <person name="Yoshinaga Y."/>
            <person name="Zwiers L.-H."/>
            <person name="Turgeon B."/>
            <person name="Goodwin S."/>
            <person name="Spatafora J."/>
            <person name="Crous P."/>
            <person name="Grigoriev I."/>
        </authorList>
    </citation>
    <scope>NUCLEOTIDE SEQUENCE</scope>
    <source>
        <strain evidence="1">CBS 279.74</strain>
    </source>
</reference>
<dbReference type="EMBL" id="MU005776">
    <property type="protein sequence ID" value="KAF2706331.1"/>
    <property type="molecule type" value="Genomic_DNA"/>
</dbReference>
<keyword evidence="2" id="KW-1185">Reference proteome</keyword>
<dbReference type="GO" id="GO:0005758">
    <property type="term" value="C:mitochondrial intermembrane space"/>
    <property type="evidence" value="ECO:0007669"/>
    <property type="project" value="TreeGrafter"/>
</dbReference>
<protein>
    <submittedName>
        <fullName evidence="1">Zincin</fullName>
    </submittedName>
</protein>
<dbReference type="InterPro" id="IPR024080">
    <property type="entry name" value="Neurolysin/TOP_N"/>
</dbReference>
<dbReference type="GO" id="GO:0006508">
    <property type="term" value="P:proteolysis"/>
    <property type="evidence" value="ECO:0007669"/>
    <property type="project" value="InterPro"/>
</dbReference>
<dbReference type="OrthoDB" id="534666at2759"/>
<dbReference type="Gene3D" id="1.10.1370.10">
    <property type="entry name" value="Neurolysin, domain 3"/>
    <property type="match status" value="1"/>
</dbReference>
<sequence>MERRGSRRRRGATEWQCISLAAPPAEDELHKTGPDVSIMASFGRLSLAVLLLVTPALSAVVQKTDQCHRSLTSPPQTPPVFNDTVESLGPAVQALCDQTKAVLDRLAATISPANATFNNTYVPILNDEHDALLTQHIQQFYASVSTEEALRDASSEAAGVQSNCSLEAQTRDDIFHLLEGVYGQLNSSKVTDAQDRYRVEKGYKSYLRSGLGLEGAQHDQFKAAKTHITNLQLRFDKNYNGDTSVIWLTPTELTGLPTDHINSLVKGTGENEGKVGLTFKAPDFSPAMALVKNPDVQDVSTFAIWEGDDSGLVGYLCMDLYPRDGKYSHFSEFTESHVTKYPAAALGVCKASPSRRATILPS</sequence>
<name>A0A6G1K1K3_9PLEO</name>
<dbReference type="GO" id="GO:0006518">
    <property type="term" value="P:peptide metabolic process"/>
    <property type="evidence" value="ECO:0007669"/>
    <property type="project" value="TreeGrafter"/>
</dbReference>
<dbReference type="PANTHER" id="PTHR11804:SF84">
    <property type="entry name" value="SACCHAROLYSIN"/>
    <property type="match status" value="1"/>
</dbReference>
<dbReference type="InterPro" id="IPR045090">
    <property type="entry name" value="Pept_M3A_M3B"/>
</dbReference>
<dbReference type="GO" id="GO:0004222">
    <property type="term" value="F:metalloendopeptidase activity"/>
    <property type="evidence" value="ECO:0007669"/>
    <property type="project" value="InterPro"/>
</dbReference>
<accession>A0A6G1K1K3</accession>
<dbReference type="Gene3D" id="1.20.1050.40">
    <property type="entry name" value="Endopeptidase. Chain P, domain 1"/>
    <property type="match status" value="1"/>
</dbReference>
<evidence type="ECO:0000313" key="1">
    <source>
        <dbReference type="EMBL" id="KAF2706331.1"/>
    </source>
</evidence>
<evidence type="ECO:0000313" key="2">
    <source>
        <dbReference type="Proteomes" id="UP000799428"/>
    </source>
</evidence>
<dbReference type="InterPro" id="IPR024077">
    <property type="entry name" value="Neurolysin/TOP_dom2"/>
</dbReference>
<gene>
    <name evidence="1" type="ORF">K504DRAFT_493467</name>
</gene>
<dbReference type="AlphaFoldDB" id="A0A6G1K1K3"/>
<organism evidence="1 2">
    <name type="scientific">Pleomassaria siparia CBS 279.74</name>
    <dbReference type="NCBI Taxonomy" id="1314801"/>
    <lineage>
        <taxon>Eukaryota</taxon>
        <taxon>Fungi</taxon>
        <taxon>Dikarya</taxon>
        <taxon>Ascomycota</taxon>
        <taxon>Pezizomycotina</taxon>
        <taxon>Dothideomycetes</taxon>
        <taxon>Pleosporomycetidae</taxon>
        <taxon>Pleosporales</taxon>
        <taxon>Pleomassariaceae</taxon>
        <taxon>Pleomassaria</taxon>
    </lineage>
</organism>
<dbReference type="PANTHER" id="PTHR11804">
    <property type="entry name" value="PROTEASE M3 THIMET OLIGOPEPTIDASE-RELATED"/>
    <property type="match status" value="1"/>
</dbReference>